<proteinExistence type="predicted"/>
<keyword evidence="3" id="KW-1185">Reference proteome</keyword>
<name>A0ABP0A939_PIPNA</name>
<gene>
    <name evidence="2" type="ORF">MPIPNATIZW_LOCUS14580</name>
</gene>
<evidence type="ECO:0000313" key="2">
    <source>
        <dbReference type="EMBL" id="CAK6446274.1"/>
    </source>
</evidence>
<dbReference type="Proteomes" id="UP001314169">
    <property type="component" value="Chromosome 5"/>
</dbReference>
<feature type="region of interest" description="Disordered" evidence="1">
    <location>
        <begin position="1"/>
        <end position="34"/>
    </location>
</feature>
<organism evidence="2 3">
    <name type="scientific">Pipistrellus nathusii</name>
    <name type="common">Nathusius' pipistrelle</name>
    <dbReference type="NCBI Taxonomy" id="59473"/>
    <lineage>
        <taxon>Eukaryota</taxon>
        <taxon>Metazoa</taxon>
        <taxon>Chordata</taxon>
        <taxon>Craniata</taxon>
        <taxon>Vertebrata</taxon>
        <taxon>Euteleostomi</taxon>
        <taxon>Mammalia</taxon>
        <taxon>Eutheria</taxon>
        <taxon>Laurasiatheria</taxon>
        <taxon>Chiroptera</taxon>
        <taxon>Yangochiroptera</taxon>
        <taxon>Vespertilionidae</taxon>
        <taxon>Pipistrellus</taxon>
    </lineage>
</organism>
<accession>A0ABP0A939</accession>
<evidence type="ECO:0000256" key="1">
    <source>
        <dbReference type="SAM" id="MobiDB-lite"/>
    </source>
</evidence>
<protein>
    <submittedName>
        <fullName evidence="2">Uncharacterized protein</fullName>
    </submittedName>
</protein>
<sequence>MSQLHGPKRGIKEIRLSGKAEPMNARRSKSSSPKYPPLMSILLFKESIPSSYTGINFWNFYISTPCPKFDFCNPVLVLQPFVDRLHISLGLLSSTFNVAT</sequence>
<evidence type="ECO:0000313" key="3">
    <source>
        <dbReference type="Proteomes" id="UP001314169"/>
    </source>
</evidence>
<reference evidence="2" key="1">
    <citation type="submission" date="2023-12" db="EMBL/GenBank/DDBJ databases">
        <authorList>
            <person name="Brown T."/>
        </authorList>
    </citation>
    <scope>NUCLEOTIDE SEQUENCE</scope>
</reference>
<dbReference type="EMBL" id="OY882862">
    <property type="protein sequence ID" value="CAK6446274.1"/>
    <property type="molecule type" value="Genomic_DNA"/>
</dbReference>